<keyword evidence="1" id="KW-0175">Coiled coil</keyword>
<evidence type="ECO:0008006" key="5">
    <source>
        <dbReference type="Google" id="ProtNLM"/>
    </source>
</evidence>
<feature type="transmembrane region" description="Helical" evidence="2">
    <location>
        <begin position="147"/>
        <end position="165"/>
    </location>
</feature>
<accession>A0A9D1L851</accession>
<dbReference type="EMBL" id="DVMO01000146">
    <property type="protein sequence ID" value="HIU28554.1"/>
    <property type="molecule type" value="Genomic_DNA"/>
</dbReference>
<comment type="caution">
    <text evidence="3">The sequence shown here is derived from an EMBL/GenBank/DDBJ whole genome shotgun (WGS) entry which is preliminary data.</text>
</comment>
<feature type="coiled-coil region" evidence="1">
    <location>
        <begin position="257"/>
        <end position="284"/>
    </location>
</feature>
<feature type="transmembrane region" description="Helical" evidence="2">
    <location>
        <begin position="69"/>
        <end position="91"/>
    </location>
</feature>
<dbReference type="AlphaFoldDB" id="A0A9D1L851"/>
<dbReference type="Pfam" id="PF06541">
    <property type="entry name" value="ABC_trans_CmpB"/>
    <property type="match status" value="1"/>
</dbReference>
<organism evidence="3 4">
    <name type="scientific">Candidatus Fimisoma avicola</name>
    <dbReference type="NCBI Taxonomy" id="2840826"/>
    <lineage>
        <taxon>Bacteria</taxon>
        <taxon>Bacillati</taxon>
        <taxon>Bacillota</taxon>
        <taxon>Clostridia</taxon>
        <taxon>Eubacteriales</taxon>
        <taxon>Candidatus Fimisoma</taxon>
    </lineage>
</organism>
<feature type="transmembrane region" description="Helical" evidence="2">
    <location>
        <begin position="38"/>
        <end position="63"/>
    </location>
</feature>
<dbReference type="Proteomes" id="UP000824091">
    <property type="component" value="Unassembled WGS sequence"/>
</dbReference>
<sequence length="291" mass="34318">MSTTIYILILEFFIFSCLGWLMEVILKYIQFRRFINRGFLIGPYCPIYGWGVVTVTILVGGFFMRHGSVWETFLAGFVICGAMEYFASWYMEKLFHARWWDYSQKPMNLNGRVWIGNLILFGLGSVVIVHIIDPWFFETAGKIQPGTLKILAVMIAVVIAVDYAVSNFLMGIVKKTIDAQSGDSTEEISIQVHEMLKDRNILIRRIHQAYPDLQARPEDMMKEWKAAKERFRQARKDTRKVMRDLRTAQKDRLTFDEEKWKKAVAKARQDQRRFEEELGKVREKFERRIRY</sequence>
<gene>
    <name evidence="3" type="ORF">IAD16_09305</name>
</gene>
<name>A0A9D1L851_9FIRM</name>
<keyword evidence="2" id="KW-1133">Transmembrane helix</keyword>
<evidence type="ECO:0000256" key="2">
    <source>
        <dbReference type="SAM" id="Phobius"/>
    </source>
</evidence>
<feature type="transmembrane region" description="Helical" evidence="2">
    <location>
        <begin position="6"/>
        <end position="26"/>
    </location>
</feature>
<evidence type="ECO:0000313" key="3">
    <source>
        <dbReference type="EMBL" id="HIU28554.1"/>
    </source>
</evidence>
<evidence type="ECO:0000256" key="1">
    <source>
        <dbReference type="SAM" id="Coils"/>
    </source>
</evidence>
<evidence type="ECO:0000313" key="4">
    <source>
        <dbReference type="Proteomes" id="UP000824091"/>
    </source>
</evidence>
<keyword evidence="2" id="KW-0812">Transmembrane</keyword>
<reference evidence="3" key="2">
    <citation type="journal article" date="2021" name="PeerJ">
        <title>Extensive microbial diversity within the chicken gut microbiome revealed by metagenomics and culture.</title>
        <authorList>
            <person name="Gilroy R."/>
            <person name="Ravi A."/>
            <person name="Getino M."/>
            <person name="Pursley I."/>
            <person name="Horton D.L."/>
            <person name="Alikhan N.F."/>
            <person name="Baker D."/>
            <person name="Gharbi K."/>
            <person name="Hall N."/>
            <person name="Watson M."/>
            <person name="Adriaenssens E.M."/>
            <person name="Foster-Nyarko E."/>
            <person name="Jarju S."/>
            <person name="Secka A."/>
            <person name="Antonio M."/>
            <person name="Oren A."/>
            <person name="Chaudhuri R.R."/>
            <person name="La Ragione R."/>
            <person name="Hildebrand F."/>
            <person name="Pallen M.J."/>
        </authorList>
    </citation>
    <scope>NUCLEOTIDE SEQUENCE</scope>
    <source>
        <strain evidence="3">11300</strain>
    </source>
</reference>
<proteinExistence type="predicted"/>
<dbReference type="InterPro" id="IPR010540">
    <property type="entry name" value="CmpB_TMEM229"/>
</dbReference>
<keyword evidence="2" id="KW-0472">Membrane</keyword>
<feature type="transmembrane region" description="Helical" evidence="2">
    <location>
        <begin position="112"/>
        <end position="132"/>
    </location>
</feature>
<protein>
    <recommendedName>
        <fullName evidence="5">ABC transporter permease</fullName>
    </recommendedName>
</protein>
<reference evidence="3" key="1">
    <citation type="submission" date="2020-10" db="EMBL/GenBank/DDBJ databases">
        <authorList>
            <person name="Gilroy R."/>
        </authorList>
    </citation>
    <scope>NUCLEOTIDE SEQUENCE</scope>
    <source>
        <strain evidence="3">11300</strain>
    </source>
</reference>